<evidence type="ECO:0000313" key="2">
    <source>
        <dbReference type="Proteomes" id="UP000054549"/>
    </source>
</evidence>
<accession>A0A0C2X784</accession>
<dbReference type="EMBL" id="KN818244">
    <property type="protein sequence ID" value="KIL65161.1"/>
    <property type="molecule type" value="Genomic_DNA"/>
</dbReference>
<gene>
    <name evidence="1" type="ORF">M378DRAFT_11018</name>
</gene>
<proteinExistence type="predicted"/>
<dbReference type="AlphaFoldDB" id="A0A0C2X784"/>
<dbReference type="InParanoid" id="A0A0C2X784"/>
<sequence>MVASRQRHVKQVVEASRSWQDQQISGIKWIYLSNPDDTKDGSYYALVEGLKEKRDELAELGVIVYHSTLPLISHPLSLLQFHAIFGSNPR</sequence>
<dbReference type="Proteomes" id="UP000054549">
    <property type="component" value="Unassembled WGS sequence"/>
</dbReference>
<protein>
    <submittedName>
        <fullName evidence="1">Uncharacterized protein</fullName>
    </submittedName>
</protein>
<reference evidence="1 2" key="1">
    <citation type="submission" date="2014-04" db="EMBL/GenBank/DDBJ databases">
        <title>Evolutionary Origins and Diversification of the Mycorrhizal Mutualists.</title>
        <authorList>
            <consortium name="DOE Joint Genome Institute"/>
            <consortium name="Mycorrhizal Genomics Consortium"/>
            <person name="Kohler A."/>
            <person name="Kuo A."/>
            <person name="Nagy L.G."/>
            <person name="Floudas D."/>
            <person name="Copeland A."/>
            <person name="Barry K.W."/>
            <person name="Cichocki N."/>
            <person name="Veneault-Fourrey C."/>
            <person name="LaButti K."/>
            <person name="Lindquist E.A."/>
            <person name="Lipzen A."/>
            <person name="Lundell T."/>
            <person name="Morin E."/>
            <person name="Murat C."/>
            <person name="Riley R."/>
            <person name="Ohm R."/>
            <person name="Sun H."/>
            <person name="Tunlid A."/>
            <person name="Henrissat B."/>
            <person name="Grigoriev I.V."/>
            <person name="Hibbett D.S."/>
            <person name="Martin F."/>
        </authorList>
    </citation>
    <scope>NUCLEOTIDE SEQUENCE [LARGE SCALE GENOMIC DNA]</scope>
    <source>
        <strain evidence="1 2">Koide BX008</strain>
    </source>
</reference>
<name>A0A0C2X784_AMAMK</name>
<keyword evidence="2" id="KW-1185">Reference proteome</keyword>
<organism evidence="1 2">
    <name type="scientific">Amanita muscaria (strain Koide BX008)</name>
    <dbReference type="NCBI Taxonomy" id="946122"/>
    <lineage>
        <taxon>Eukaryota</taxon>
        <taxon>Fungi</taxon>
        <taxon>Dikarya</taxon>
        <taxon>Basidiomycota</taxon>
        <taxon>Agaricomycotina</taxon>
        <taxon>Agaricomycetes</taxon>
        <taxon>Agaricomycetidae</taxon>
        <taxon>Agaricales</taxon>
        <taxon>Pluteineae</taxon>
        <taxon>Amanitaceae</taxon>
        <taxon>Amanita</taxon>
    </lineage>
</organism>
<dbReference type="HOGENOM" id="CLU_188541_0_0_1"/>
<evidence type="ECO:0000313" key="1">
    <source>
        <dbReference type="EMBL" id="KIL65161.1"/>
    </source>
</evidence>